<dbReference type="AlphaFoldDB" id="A0A8T1E917"/>
<proteinExistence type="predicted"/>
<dbReference type="Proteomes" id="UP000736787">
    <property type="component" value="Unassembled WGS sequence"/>
</dbReference>
<dbReference type="Pfam" id="PF21056">
    <property type="entry name" value="ZSWIM1-3_RNaseH-like"/>
    <property type="match status" value="1"/>
</dbReference>
<gene>
    <name evidence="4" type="ORF">PC117_g4483</name>
</gene>
<accession>A0A8T1E917</accession>
<dbReference type="Pfam" id="PF21599">
    <property type="entry name" value="ZSWIM3_N"/>
    <property type="match status" value="1"/>
</dbReference>
<feature type="region of interest" description="Disordered" evidence="1">
    <location>
        <begin position="1"/>
        <end position="40"/>
    </location>
</feature>
<feature type="domain" description="ZSWIM3 N-terminal" evidence="3">
    <location>
        <begin position="164"/>
        <end position="248"/>
    </location>
</feature>
<feature type="region of interest" description="Disordered" evidence="1">
    <location>
        <begin position="58"/>
        <end position="85"/>
    </location>
</feature>
<dbReference type="PANTHER" id="PTHR31569:SF4">
    <property type="entry name" value="SWIM-TYPE DOMAIN-CONTAINING PROTEIN"/>
    <property type="match status" value="1"/>
</dbReference>
<organism evidence="4 5">
    <name type="scientific">Phytophthora cactorum</name>
    <dbReference type="NCBI Taxonomy" id="29920"/>
    <lineage>
        <taxon>Eukaryota</taxon>
        <taxon>Sar</taxon>
        <taxon>Stramenopiles</taxon>
        <taxon>Oomycota</taxon>
        <taxon>Peronosporomycetes</taxon>
        <taxon>Peronosporales</taxon>
        <taxon>Peronosporaceae</taxon>
        <taxon>Phytophthora</taxon>
    </lineage>
</organism>
<dbReference type="InterPro" id="IPR052579">
    <property type="entry name" value="Zinc_finger_SWIM"/>
</dbReference>
<dbReference type="VEuPathDB" id="FungiDB:PC110_g8819"/>
<dbReference type="PANTHER" id="PTHR31569">
    <property type="entry name" value="SWIM-TYPE DOMAIN-CONTAINING PROTEIN"/>
    <property type="match status" value="1"/>
</dbReference>
<dbReference type="InterPro" id="IPR048325">
    <property type="entry name" value="ZSWIM3_N"/>
</dbReference>
<evidence type="ECO:0000256" key="1">
    <source>
        <dbReference type="SAM" id="MobiDB-lite"/>
    </source>
</evidence>
<reference evidence="4" key="1">
    <citation type="submission" date="2018-10" db="EMBL/GenBank/DDBJ databases">
        <title>Effector identification in a new, highly contiguous assembly of the strawberry crown rot pathogen Phytophthora cactorum.</title>
        <authorList>
            <person name="Armitage A.D."/>
            <person name="Nellist C.F."/>
            <person name="Bates H."/>
            <person name="Vickerstaff R.J."/>
            <person name="Harrison R.J."/>
        </authorList>
    </citation>
    <scope>NUCLEOTIDE SEQUENCE</scope>
    <source>
        <strain evidence="4">4040</strain>
    </source>
</reference>
<dbReference type="InterPro" id="IPR048324">
    <property type="entry name" value="ZSWIM1-3_RNaseH-like"/>
</dbReference>
<evidence type="ECO:0000313" key="4">
    <source>
        <dbReference type="EMBL" id="KAG2950379.1"/>
    </source>
</evidence>
<evidence type="ECO:0000259" key="3">
    <source>
        <dbReference type="Pfam" id="PF21599"/>
    </source>
</evidence>
<feature type="compositionally biased region" description="Basic and acidic residues" evidence="1">
    <location>
        <begin position="1"/>
        <end position="20"/>
    </location>
</feature>
<name>A0A8T1E917_9STRA</name>
<dbReference type="EMBL" id="RCMK01000071">
    <property type="protein sequence ID" value="KAG2950379.1"/>
    <property type="molecule type" value="Genomic_DNA"/>
</dbReference>
<feature type="compositionally biased region" description="Basic residues" evidence="1">
    <location>
        <begin position="69"/>
        <end position="81"/>
    </location>
</feature>
<protein>
    <submittedName>
        <fullName evidence="4">Uncharacterized protein</fullName>
    </submittedName>
</protein>
<evidence type="ECO:0000313" key="5">
    <source>
        <dbReference type="Proteomes" id="UP000736787"/>
    </source>
</evidence>
<sequence length="398" mass="44712">MNDRGGGRRSSDAGEAKGGEPTDETAALRVGIGDGANTRKEDMVKLAESKKVAGTTFRVNHDASSTSMARKHKVGGFRGTKKVKDPSRLKRVNASAKQRAAFLELKAMADEANERGEPCPDQLVNLEEKLPRERKTKTDTERSLIDAAHHEVITKVPPVPRLAYKSWKAIEEAVADYEKATNTHYRVRSSGSVREYNETYSDQLPMGLEFSFKTFCCVNSVYQESRAKGDRSNNTGYTGCKAKFTARFVNIASSEEEIFPWMEKQLGRKFTPQQTKNLLKRIVEGNEVMLMQDQFDVTCGIVIQTSVQKLCFEHWGQTLAMDWAHLTSNLVFHLGSLVATGPSGRGIPVLDFMAVNEKAKTLKVIFEYFKSNNPGWQQVRSFVIDKHFVEWRMLGSKR</sequence>
<comment type="caution">
    <text evidence="4">The sequence shown here is derived from an EMBL/GenBank/DDBJ whole genome shotgun (WGS) entry which is preliminary data.</text>
</comment>
<feature type="domain" description="ZSWIM1/3 RNaseH-like" evidence="2">
    <location>
        <begin position="284"/>
        <end position="395"/>
    </location>
</feature>
<evidence type="ECO:0000259" key="2">
    <source>
        <dbReference type="Pfam" id="PF21056"/>
    </source>
</evidence>